<accession>A0AC61S8R1</accession>
<keyword evidence="2" id="KW-1185">Reference proteome</keyword>
<name>A0AC61S8R1_9BACT</name>
<gene>
    <name evidence="1" type="ORF">E5990_00005</name>
</gene>
<dbReference type="EMBL" id="SSTG01000001">
    <property type="protein sequence ID" value="THG55381.1"/>
    <property type="molecule type" value="Genomic_DNA"/>
</dbReference>
<reference evidence="1" key="1">
    <citation type="submission" date="2019-04" db="EMBL/GenBank/DDBJ databases">
        <title>Microbes associate with the intestines of laboratory mice.</title>
        <authorList>
            <person name="Navarre W."/>
            <person name="Wong E."/>
            <person name="Huang K.C."/>
            <person name="Tropini C."/>
            <person name="Ng K."/>
            <person name="Yu B."/>
        </authorList>
    </citation>
    <scope>NUCLEOTIDE SEQUENCE</scope>
    <source>
        <strain evidence="1">NM86_A22</strain>
    </source>
</reference>
<evidence type="ECO:0000313" key="2">
    <source>
        <dbReference type="Proteomes" id="UP000305401"/>
    </source>
</evidence>
<protein>
    <submittedName>
        <fullName evidence="1">Tetratricopeptide repeat protein</fullName>
    </submittedName>
</protein>
<organism evidence="1 2">
    <name type="scientific">Muribaculum caecicola</name>
    <dbReference type="NCBI Taxonomy" id="3038144"/>
    <lineage>
        <taxon>Bacteria</taxon>
        <taxon>Pseudomonadati</taxon>
        <taxon>Bacteroidota</taxon>
        <taxon>Bacteroidia</taxon>
        <taxon>Bacteroidales</taxon>
        <taxon>Muribaculaceae</taxon>
        <taxon>Muribaculum</taxon>
    </lineage>
</organism>
<dbReference type="Proteomes" id="UP000305401">
    <property type="component" value="Unassembled WGS sequence"/>
</dbReference>
<proteinExistence type="predicted"/>
<comment type="caution">
    <text evidence="1">The sequence shown here is derived from an EMBL/GenBank/DDBJ whole genome shotgun (WGS) entry which is preliminary data.</text>
</comment>
<sequence length="537" mass="60770">MKLKFLLSLCLAATLTASAQGYKDGVEYFKAGQYENAQELLERNLNDPSTDKATAYYYLGAIALHEKDYATAKSDFDKGLASNPNSALNKVGLGELALMQGDAKEAQSLFDEAKKINKKDASVLTAIGRAYFNADPVKYAEIIDKYDTQAYKANSKNPDIFMLRGDRAALNKDWGEVNANYDNAILYSKTMPEAYVKYANVIFNVNPASAITKLEELLAVNPTSALGQRELAEKYYQNDQWAKAAQAYGDYINNPNHFKSDEVRYSVLLYYGKHYDKSLSLAQKILTSDPNNFQLRRIEFLNLVDMEKYPEAEKAAQTFFALNDPKAKFSSNDYSKYAEVLQELGNDSLAIIQFEKAIEVNPEKTDLYKALSSAYNSIKNYDKSLEIFRTFVEKDGSNINDIVTLSQRYQNVAATSEPGSQKKNDAMDSALVTIDRVIATVPTNPIPVRNKARMYLVKYDNQPSQEMVDTYNKALELLDSDPANKEKRVEDYKEAYSMIASFYISQRDIPNAKIYYEKVYELDPTNQALRDYIDKMK</sequence>
<evidence type="ECO:0000313" key="1">
    <source>
        <dbReference type="EMBL" id="THG55381.1"/>
    </source>
</evidence>